<comment type="caution">
    <text evidence="16">The sequence shown here is derived from an EMBL/GenBank/DDBJ whole genome shotgun (WGS) entry which is preliminary data.</text>
</comment>
<evidence type="ECO:0000256" key="6">
    <source>
        <dbReference type="ARBA" id="ARBA00022723"/>
    </source>
</evidence>
<dbReference type="AlphaFoldDB" id="A0A8H3DHB9"/>
<dbReference type="InterPro" id="IPR038772">
    <property type="entry name" value="Sph/SMPD2-like"/>
</dbReference>
<dbReference type="GO" id="GO:0016020">
    <property type="term" value="C:membrane"/>
    <property type="evidence" value="ECO:0007669"/>
    <property type="project" value="UniProtKB-SubCell"/>
</dbReference>
<feature type="compositionally biased region" description="Basic and acidic residues" evidence="13">
    <location>
        <begin position="1"/>
        <end position="10"/>
    </location>
</feature>
<evidence type="ECO:0000256" key="1">
    <source>
        <dbReference type="ARBA" id="ARBA00004141"/>
    </source>
</evidence>
<gene>
    <name evidence="16" type="ORF">RDB_LOCUS160155</name>
</gene>
<evidence type="ECO:0000313" key="17">
    <source>
        <dbReference type="Proteomes" id="UP000663853"/>
    </source>
</evidence>
<feature type="transmembrane region" description="Helical" evidence="14">
    <location>
        <begin position="412"/>
        <end position="435"/>
    </location>
</feature>
<dbReference type="GO" id="GO:0006665">
    <property type="term" value="P:sphingolipid metabolic process"/>
    <property type="evidence" value="ECO:0007669"/>
    <property type="project" value="UniProtKB-KW"/>
</dbReference>
<evidence type="ECO:0000256" key="3">
    <source>
        <dbReference type="ARBA" id="ARBA00004991"/>
    </source>
</evidence>
<proteinExistence type="inferred from homology"/>
<keyword evidence="12 14" id="KW-0472">Membrane</keyword>
<dbReference type="Proteomes" id="UP000663853">
    <property type="component" value="Unassembled WGS sequence"/>
</dbReference>
<dbReference type="Pfam" id="PF03372">
    <property type="entry name" value="Exo_endo_phos"/>
    <property type="match status" value="1"/>
</dbReference>
<reference evidence="16" key="1">
    <citation type="submission" date="2021-01" db="EMBL/GenBank/DDBJ databases">
        <authorList>
            <person name="Kaushik A."/>
        </authorList>
    </citation>
    <scope>NUCLEOTIDE SEQUENCE</scope>
    <source>
        <strain evidence="16">AG6-10EEA</strain>
    </source>
</reference>
<keyword evidence="10 14" id="KW-1133">Transmembrane helix</keyword>
<dbReference type="PANTHER" id="PTHR16320:SF24">
    <property type="entry name" value="PHOSPHODIESTERASE, PUTATIVE-RELATED"/>
    <property type="match status" value="1"/>
</dbReference>
<keyword evidence="11" id="KW-0443">Lipid metabolism</keyword>
<keyword evidence="8" id="KW-0460">Magnesium</keyword>
<keyword evidence="7" id="KW-0378">Hydrolase</keyword>
<evidence type="ECO:0000313" key="16">
    <source>
        <dbReference type="EMBL" id="CAE6526422.1"/>
    </source>
</evidence>
<evidence type="ECO:0000256" key="4">
    <source>
        <dbReference type="ARBA" id="ARBA00006335"/>
    </source>
</evidence>
<feature type="transmembrane region" description="Helical" evidence="14">
    <location>
        <begin position="385"/>
        <end position="406"/>
    </location>
</feature>
<protein>
    <recommendedName>
        <fullName evidence="15">Endonuclease/exonuclease/phosphatase domain-containing protein</fullName>
    </recommendedName>
</protein>
<evidence type="ECO:0000256" key="9">
    <source>
        <dbReference type="ARBA" id="ARBA00022919"/>
    </source>
</evidence>
<dbReference type="EMBL" id="CAJMXA010003911">
    <property type="protein sequence ID" value="CAE6526422.1"/>
    <property type="molecule type" value="Genomic_DNA"/>
</dbReference>
<keyword evidence="6" id="KW-0479">Metal-binding</keyword>
<dbReference type="SUPFAM" id="SSF56219">
    <property type="entry name" value="DNase I-like"/>
    <property type="match status" value="1"/>
</dbReference>
<feature type="region of interest" description="Disordered" evidence="13">
    <location>
        <begin position="1"/>
        <end position="27"/>
    </location>
</feature>
<organism evidence="16 17">
    <name type="scientific">Rhizoctonia solani</name>
    <dbReference type="NCBI Taxonomy" id="456999"/>
    <lineage>
        <taxon>Eukaryota</taxon>
        <taxon>Fungi</taxon>
        <taxon>Dikarya</taxon>
        <taxon>Basidiomycota</taxon>
        <taxon>Agaricomycotina</taxon>
        <taxon>Agaricomycetes</taxon>
        <taxon>Cantharellales</taxon>
        <taxon>Ceratobasidiaceae</taxon>
        <taxon>Rhizoctonia</taxon>
    </lineage>
</organism>
<keyword evidence="9" id="KW-0746">Sphingolipid metabolism</keyword>
<evidence type="ECO:0000256" key="12">
    <source>
        <dbReference type="ARBA" id="ARBA00023136"/>
    </source>
</evidence>
<keyword evidence="5 14" id="KW-0812">Transmembrane</keyword>
<comment type="similarity">
    <text evidence="4">Belongs to the neutral sphingomyelinase family.</text>
</comment>
<dbReference type="GO" id="GO:0046872">
    <property type="term" value="F:metal ion binding"/>
    <property type="evidence" value="ECO:0007669"/>
    <property type="project" value="UniProtKB-KW"/>
</dbReference>
<evidence type="ECO:0000256" key="10">
    <source>
        <dbReference type="ARBA" id="ARBA00022989"/>
    </source>
</evidence>
<comment type="subcellular location">
    <subcellularLocation>
        <location evidence="1">Membrane</location>
        <topology evidence="1">Multi-pass membrane protein</topology>
    </subcellularLocation>
</comment>
<evidence type="ECO:0000256" key="14">
    <source>
        <dbReference type="SAM" id="Phobius"/>
    </source>
</evidence>
<feature type="compositionally biased region" description="Polar residues" evidence="13">
    <location>
        <begin position="11"/>
        <end position="27"/>
    </location>
</feature>
<evidence type="ECO:0000256" key="2">
    <source>
        <dbReference type="ARBA" id="ARBA00004760"/>
    </source>
</evidence>
<name>A0A8H3DHB9_9AGAM</name>
<evidence type="ECO:0000256" key="7">
    <source>
        <dbReference type="ARBA" id="ARBA00022801"/>
    </source>
</evidence>
<evidence type="ECO:0000259" key="15">
    <source>
        <dbReference type="Pfam" id="PF03372"/>
    </source>
</evidence>
<evidence type="ECO:0000256" key="11">
    <source>
        <dbReference type="ARBA" id="ARBA00023098"/>
    </source>
</evidence>
<comment type="pathway">
    <text evidence="2">Lipid metabolism; sphingolipid metabolism.</text>
</comment>
<dbReference type="GO" id="GO:0004767">
    <property type="term" value="F:sphingomyelin phosphodiesterase activity"/>
    <property type="evidence" value="ECO:0007669"/>
    <property type="project" value="InterPro"/>
</dbReference>
<evidence type="ECO:0000256" key="13">
    <source>
        <dbReference type="SAM" id="MobiDB-lite"/>
    </source>
</evidence>
<accession>A0A8H3DHB9</accession>
<evidence type="ECO:0000256" key="5">
    <source>
        <dbReference type="ARBA" id="ARBA00022692"/>
    </source>
</evidence>
<dbReference type="InterPro" id="IPR036691">
    <property type="entry name" value="Endo/exonu/phosph_ase_sf"/>
</dbReference>
<comment type="pathway">
    <text evidence="3">Sphingolipid metabolism.</text>
</comment>
<evidence type="ECO:0000256" key="8">
    <source>
        <dbReference type="ARBA" id="ARBA00022842"/>
    </source>
</evidence>
<sequence length="462" mass="50523">MSEHNIELSHSRAQVPSNSTMAEPSTMNTQDSEIRVLTLNCWGLKFVSKDRIVRTRAIGDEIAASNYDIVGLQELWVQADYDYIKSKVSHKLPYSKYFLSGALGAGLAIFSRFPIQSTSLHPYSLCGSPLDVAGGDWFVGKAVVSAIIDHPLLGEVEIFNTHLFAKGGESPTKPQMAHRLVGAYEFSRRANISASLGRHVLAVGDFNCVSKSPAMQFIYTMTGLRDAWGSTHGSFVLPQADGVHSPHHAVNDRGVTADSPLNSYSKGKVFDDHARKYLGKRLDYILFRPPSSKPQYTHELKCRESQVVFTHQVPGTGISFSDHFGVSATFEVAPVHRSGQNGHRPITPPRGTSYSPTTRAEVLEYAISTMGAAYATARQDSHKKLVSFAGLVVLLVALIVGSAWVPESGVNPVLVLVGAAITWGGTTLLYAGFLGGGWETRALMRTMEELELELQVEERRVY</sequence>
<dbReference type="InterPro" id="IPR005135">
    <property type="entry name" value="Endo/exonuclease/phosphatase"/>
</dbReference>
<dbReference type="Gene3D" id="3.60.10.10">
    <property type="entry name" value="Endonuclease/exonuclease/phosphatase"/>
    <property type="match status" value="1"/>
</dbReference>
<feature type="domain" description="Endonuclease/exonuclease/phosphatase" evidence="15">
    <location>
        <begin position="37"/>
        <end position="323"/>
    </location>
</feature>
<dbReference type="PANTHER" id="PTHR16320">
    <property type="entry name" value="SPHINGOMYELINASE FAMILY MEMBER"/>
    <property type="match status" value="1"/>
</dbReference>